<dbReference type="CDD" id="cd11041">
    <property type="entry name" value="CYP503A1-like"/>
    <property type="match status" value="1"/>
</dbReference>
<dbReference type="PROSITE" id="PS00086">
    <property type="entry name" value="CYTOCHROME_P450"/>
    <property type="match status" value="1"/>
</dbReference>
<dbReference type="Pfam" id="PF00067">
    <property type="entry name" value="p450"/>
    <property type="match status" value="1"/>
</dbReference>
<evidence type="ECO:0000256" key="1">
    <source>
        <dbReference type="ARBA" id="ARBA00001971"/>
    </source>
</evidence>
<dbReference type="InterPro" id="IPR017972">
    <property type="entry name" value="Cyt_P450_CS"/>
</dbReference>
<keyword evidence="8 10" id="KW-0503">Monooxygenase</keyword>
<dbReference type="PRINTS" id="PR00465">
    <property type="entry name" value="EP450IV"/>
</dbReference>
<dbReference type="InterPro" id="IPR036396">
    <property type="entry name" value="Cyt_P450_sf"/>
</dbReference>
<evidence type="ECO:0000313" key="11">
    <source>
        <dbReference type="EMBL" id="KAF4341570.1"/>
    </source>
</evidence>
<evidence type="ECO:0000256" key="9">
    <source>
        <dbReference type="PIRSR" id="PIRSR602403-1"/>
    </source>
</evidence>
<keyword evidence="7 9" id="KW-0408">Iron</keyword>
<evidence type="ECO:0000256" key="5">
    <source>
        <dbReference type="ARBA" id="ARBA00022723"/>
    </source>
</evidence>
<evidence type="ECO:0000256" key="10">
    <source>
        <dbReference type="RuleBase" id="RU000461"/>
    </source>
</evidence>
<evidence type="ECO:0000313" key="12">
    <source>
        <dbReference type="Proteomes" id="UP000730481"/>
    </source>
</evidence>
<accession>A0A9P5AMR0</accession>
<dbReference type="InterPro" id="IPR002403">
    <property type="entry name" value="Cyt_P450_E_grp-IV"/>
</dbReference>
<name>A0A9P5AMR0_9HYPO</name>
<dbReference type="Proteomes" id="UP000730481">
    <property type="component" value="Unassembled WGS sequence"/>
</dbReference>
<comment type="caution">
    <text evidence="11">The sequence shown here is derived from an EMBL/GenBank/DDBJ whole genome shotgun (WGS) entry which is preliminary data.</text>
</comment>
<keyword evidence="12" id="KW-1185">Reference proteome</keyword>
<dbReference type="GO" id="GO:0005506">
    <property type="term" value="F:iron ion binding"/>
    <property type="evidence" value="ECO:0007669"/>
    <property type="project" value="InterPro"/>
</dbReference>
<dbReference type="Gene3D" id="1.10.630.10">
    <property type="entry name" value="Cytochrome P450"/>
    <property type="match status" value="1"/>
</dbReference>
<dbReference type="GO" id="GO:0004497">
    <property type="term" value="F:monooxygenase activity"/>
    <property type="evidence" value="ECO:0007669"/>
    <property type="project" value="UniProtKB-KW"/>
</dbReference>
<sequence>MPNDCISIIAEHEDRFQGKYTHITTIKPEIPATIRQDITRNISTIILDFQDELAYAAESWPTTNNWTSVVLYNMMLRTVALLSGRAFVGLPLCRNEGWLQASMGYTVDCISIRDQLHTWNPILRPIIGPFLPGVRSVRGHLRFAADLMAPLITQVLQQDISRGNQDVGGYESGKSEVRSTFISWLLRHLSEELRTPERVGLDQMLVSFAAIHTTTMALTKVVWELAKRPEYIEPLRAEIHEVLGNRWSEACSGASFVDKEALSKLSKLDSFIKEVQRWCPSSFVTPSRRVMKPIKLSNDIQLPKGTSIAFPAHAIHMSETTAKLSPKTSSEVVNLSPRLFDGFRYSKLRSIKGQESQHQAATTGFDYLVFSHGKHACPGRFFAVYEIKIILMELLTNYDFRLEDGKPGPEFVGIGTETRLDTKACLKMRKR</sequence>
<feature type="binding site" description="axial binding residue" evidence="9">
    <location>
        <position position="377"/>
    </location>
    <ligand>
        <name>heme</name>
        <dbReference type="ChEBI" id="CHEBI:30413"/>
    </ligand>
    <ligandPart>
        <name>Fe</name>
        <dbReference type="ChEBI" id="CHEBI:18248"/>
    </ligandPart>
</feature>
<dbReference type="GO" id="GO:0016020">
    <property type="term" value="C:membrane"/>
    <property type="evidence" value="ECO:0007669"/>
    <property type="project" value="UniProtKB-SubCell"/>
</dbReference>
<dbReference type="PANTHER" id="PTHR46206">
    <property type="entry name" value="CYTOCHROME P450"/>
    <property type="match status" value="1"/>
</dbReference>
<dbReference type="GO" id="GO:0020037">
    <property type="term" value="F:heme binding"/>
    <property type="evidence" value="ECO:0007669"/>
    <property type="project" value="InterPro"/>
</dbReference>
<gene>
    <name evidence="11" type="ORF">FBEOM_4472</name>
</gene>
<dbReference type="InterPro" id="IPR001128">
    <property type="entry name" value="Cyt_P450"/>
</dbReference>
<reference evidence="11" key="2">
    <citation type="submission" date="2020-02" db="EMBL/GenBank/DDBJ databases">
        <title>Identification and distribution of gene clusters putatively required for synthesis of sphingolipid metabolism inhibitors in phylogenetically diverse species of the filamentous fungus Fusarium.</title>
        <authorList>
            <person name="Kim H.-S."/>
            <person name="Busman M."/>
            <person name="Brown D.W."/>
            <person name="Divon H."/>
            <person name="Uhlig S."/>
            <person name="Proctor R.H."/>
        </authorList>
    </citation>
    <scope>NUCLEOTIDE SEQUENCE</scope>
    <source>
        <strain evidence="11">NRRL 25174</strain>
    </source>
</reference>
<comment type="cofactor">
    <cofactor evidence="1 9">
        <name>heme</name>
        <dbReference type="ChEBI" id="CHEBI:30413"/>
    </cofactor>
</comment>
<evidence type="ECO:0000256" key="2">
    <source>
        <dbReference type="ARBA" id="ARBA00004167"/>
    </source>
</evidence>
<dbReference type="OrthoDB" id="1844152at2759"/>
<evidence type="ECO:0000256" key="4">
    <source>
        <dbReference type="ARBA" id="ARBA00022617"/>
    </source>
</evidence>
<organism evidence="11 12">
    <name type="scientific">Fusarium beomiforme</name>
    <dbReference type="NCBI Taxonomy" id="44412"/>
    <lineage>
        <taxon>Eukaryota</taxon>
        <taxon>Fungi</taxon>
        <taxon>Dikarya</taxon>
        <taxon>Ascomycota</taxon>
        <taxon>Pezizomycotina</taxon>
        <taxon>Sordariomycetes</taxon>
        <taxon>Hypocreomycetidae</taxon>
        <taxon>Hypocreales</taxon>
        <taxon>Nectriaceae</taxon>
        <taxon>Fusarium</taxon>
        <taxon>Fusarium burgessii species complex</taxon>
    </lineage>
</organism>
<dbReference type="PANTHER" id="PTHR46206:SF6">
    <property type="entry name" value="CYTOCHROME P450 MONOOXYGENASE AN1598-RELATED"/>
    <property type="match status" value="1"/>
</dbReference>
<keyword evidence="5 9" id="KW-0479">Metal-binding</keyword>
<dbReference type="GO" id="GO:0016705">
    <property type="term" value="F:oxidoreductase activity, acting on paired donors, with incorporation or reduction of molecular oxygen"/>
    <property type="evidence" value="ECO:0007669"/>
    <property type="project" value="InterPro"/>
</dbReference>
<comment type="subcellular location">
    <subcellularLocation>
        <location evidence="2">Membrane</location>
        <topology evidence="2">Single-pass membrane protein</topology>
    </subcellularLocation>
</comment>
<evidence type="ECO:0000256" key="6">
    <source>
        <dbReference type="ARBA" id="ARBA00023002"/>
    </source>
</evidence>
<keyword evidence="4 9" id="KW-0349">Heme</keyword>
<dbReference type="EMBL" id="PVQB02000188">
    <property type="protein sequence ID" value="KAF4341570.1"/>
    <property type="molecule type" value="Genomic_DNA"/>
</dbReference>
<keyword evidence="6 10" id="KW-0560">Oxidoreductase</keyword>
<dbReference type="AlphaFoldDB" id="A0A9P5AMR0"/>
<protein>
    <submittedName>
        <fullName evidence="11">Gibberellin cluster-C13-oxidase</fullName>
    </submittedName>
</protein>
<dbReference type="SUPFAM" id="SSF48264">
    <property type="entry name" value="Cytochrome P450"/>
    <property type="match status" value="1"/>
</dbReference>
<proteinExistence type="inferred from homology"/>
<evidence type="ECO:0000256" key="7">
    <source>
        <dbReference type="ARBA" id="ARBA00023004"/>
    </source>
</evidence>
<reference evidence="11" key="1">
    <citation type="journal article" date="2017" name="Mycologia">
        <title>Fusarium algeriense, sp. nov., a novel toxigenic crown rot pathogen of durum wheat from Algeria is nested in the Fusarium burgessii species complex.</title>
        <authorList>
            <person name="Laraba I."/>
            <person name="Keddad A."/>
            <person name="Boureghda H."/>
            <person name="Abdallah N."/>
            <person name="Vaughan M.M."/>
            <person name="Proctor R.H."/>
            <person name="Busman M."/>
            <person name="O'Donnell K."/>
        </authorList>
    </citation>
    <scope>NUCLEOTIDE SEQUENCE</scope>
    <source>
        <strain evidence="11">NRRL 25174</strain>
    </source>
</reference>
<comment type="similarity">
    <text evidence="3 10">Belongs to the cytochrome P450 family.</text>
</comment>
<evidence type="ECO:0000256" key="8">
    <source>
        <dbReference type="ARBA" id="ARBA00023033"/>
    </source>
</evidence>
<evidence type="ECO:0000256" key="3">
    <source>
        <dbReference type="ARBA" id="ARBA00010617"/>
    </source>
</evidence>